<feature type="compositionally biased region" description="Low complexity" evidence="1">
    <location>
        <begin position="36"/>
        <end position="45"/>
    </location>
</feature>
<keyword evidence="3" id="KW-1185">Reference proteome</keyword>
<sequence>MLAQNLGLEILPDEFGRTADDEALGDPGPLAATDVGRTPGRTPPGRGAGGRPGTGDLTVAGCAPGSAGRTDGLGRAAGRVAGRVAFGPGAAAVAICGAGRGLAPFCGPCVVRGTEGRAVPAAPVGVLGRTEANGPPALWSDGRPGMLAAAPGALSGRIGRGLAAGTEDGIDDPTILAAGRTGLAVFAGRTKPCEEFPCNCGVFVATGGLIGDF</sequence>
<evidence type="ECO:0000313" key="2">
    <source>
        <dbReference type="EMBL" id="KAJ1991992.1"/>
    </source>
</evidence>
<evidence type="ECO:0000256" key="1">
    <source>
        <dbReference type="SAM" id="MobiDB-lite"/>
    </source>
</evidence>
<proteinExistence type="predicted"/>
<name>A0ABQ8PM48_9FUNG</name>
<accession>A0ABQ8PM48</accession>
<protein>
    <submittedName>
        <fullName evidence="2">Uncharacterized protein</fullName>
    </submittedName>
</protein>
<dbReference type="Proteomes" id="UP001151295">
    <property type="component" value="Unassembled WGS sequence"/>
</dbReference>
<feature type="region of interest" description="Disordered" evidence="1">
    <location>
        <begin position="17"/>
        <end position="55"/>
    </location>
</feature>
<gene>
    <name evidence="2" type="ORF">EDC05_003147</name>
</gene>
<evidence type="ECO:0000313" key="3">
    <source>
        <dbReference type="Proteomes" id="UP001151295"/>
    </source>
</evidence>
<organism evidence="2 3">
    <name type="scientific">Coemansia umbellata</name>
    <dbReference type="NCBI Taxonomy" id="1424467"/>
    <lineage>
        <taxon>Eukaryota</taxon>
        <taxon>Fungi</taxon>
        <taxon>Fungi incertae sedis</taxon>
        <taxon>Zoopagomycota</taxon>
        <taxon>Kickxellomycotina</taxon>
        <taxon>Kickxellomycetes</taxon>
        <taxon>Kickxellales</taxon>
        <taxon>Kickxellaceae</taxon>
        <taxon>Coemansia</taxon>
    </lineage>
</organism>
<comment type="caution">
    <text evidence="2">The sequence shown here is derived from an EMBL/GenBank/DDBJ whole genome shotgun (WGS) entry which is preliminary data.</text>
</comment>
<dbReference type="EMBL" id="JANBQD010000032">
    <property type="protein sequence ID" value="KAJ1991992.1"/>
    <property type="molecule type" value="Genomic_DNA"/>
</dbReference>
<reference evidence="2" key="1">
    <citation type="submission" date="2022-07" db="EMBL/GenBank/DDBJ databases">
        <title>Phylogenomic reconstructions and comparative analyses of Kickxellomycotina fungi.</title>
        <authorList>
            <person name="Reynolds N.K."/>
            <person name="Stajich J.E."/>
            <person name="Barry K."/>
            <person name="Grigoriev I.V."/>
            <person name="Crous P."/>
            <person name="Smith M.E."/>
        </authorList>
    </citation>
    <scope>NUCLEOTIDE SEQUENCE</scope>
    <source>
        <strain evidence="2">BCRC 34882</strain>
    </source>
</reference>